<feature type="transmembrane region" description="Helical" evidence="6">
    <location>
        <begin position="232"/>
        <end position="253"/>
    </location>
</feature>
<evidence type="ECO:0000313" key="7">
    <source>
        <dbReference type="EMBL" id="SEL94459.1"/>
    </source>
</evidence>
<dbReference type="PANTHER" id="PTHR13929:SF0">
    <property type="entry name" value="UBIA PRENYLTRANSFERASE DOMAIN-CONTAINING PROTEIN 1"/>
    <property type="match status" value="1"/>
</dbReference>
<dbReference type="GO" id="GO:0009234">
    <property type="term" value="P:menaquinone biosynthetic process"/>
    <property type="evidence" value="ECO:0007669"/>
    <property type="project" value="TreeGrafter"/>
</dbReference>
<dbReference type="AlphaFoldDB" id="A0A1H7UCB9"/>
<dbReference type="PIRSF" id="PIRSF005355">
    <property type="entry name" value="UBIAD1"/>
    <property type="match status" value="1"/>
</dbReference>
<dbReference type="CDD" id="cd13962">
    <property type="entry name" value="PT_UbiA_UBIAD1"/>
    <property type="match status" value="1"/>
</dbReference>
<dbReference type="Pfam" id="PF01040">
    <property type="entry name" value="UbiA"/>
    <property type="match status" value="1"/>
</dbReference>
<evidence type="ECO:0000256" key="4">
    <source>
        <dbReference type="ARBA" id="ARBA00022989"/>
    </source>
</evidence>
<dbReference type="GO" id="GO:0042371">
    <property type="term" value="P:vitamin K biosynthetic process"/>
    <property type="evidence" value="ECO:0007669"/>
    <property type="project" value="TreeGrafter"/>
</dbReference>
<feature type="transmembrane region" description="Helical" evidence="6">
    <location>
        <begin position="111"/>
        <end position="127"/>
    </location>
</feature>
<feature type="transmembrane region" description="Helical" evidence="6">
    <location>
        <begin position="290"/>
        <end position="312"/>
    </location>
</feature>
<accession>A0A1H7UCB9</accession>
<name>A0A1H7UCB9_9BACT</name>
<organism evidence="7 8">
    <name type="scientific">Syntrophus gentianae</name>
    <dbReference type="NCBI Taxonomy" id="43775"/>
    <lineage>
        <taxon>Bacteria</taxon>
        <taxon>Pseudomonadati</taxon>
        <taxon>Thermodesulfobacteriota</taxon>
        <taxon>Syntrophia</taxon>
        <taxon>Syntrophales</taxon>
        <taxon>Syntrophaceae</taxon>
        <taxon>Syntrophus</taxon>
    </lineage>
</organism>
<keyword evidence="8" id="KW-1185">Reference proteome</keyword>
<feature type="transmembrane region" description="Helical" evidence="6">
    <location>
        <begin position="193"/>
        <end position="211"/>
    </location>
</feature>
<gene>
    <name evidence="7" type="ORF">SAMN04489760_10193</name>
</gene>
<dbReference type="GO" id="GO:0016020">
    <property type="term" value="C:membrane"/>
    <property type="evidence" value="ECO:0007669"/>
    <property type="project" value="UniProtKB-SubCell"/>
</dbReference>
<feature type="transmembrane region" description="Helical" evidence="6">
    <location>
        <begin position="133"/>
        <end position="152"/>
    </location>
</feature>
<evidence type="ECO:0000256" key="1">
    <source>
        <dbReference type="ARBA" id="ARBA00004141"/>
    </source>
</evidence>
<dbReference type="STRING" id="43775.SAMN04489760_10193"/>
<dbReference type="PANTHER" id="PTHR13929">
    <property type="entry name" value="1,4-DIHYDROXY-2-NAPHTHOATE OCTAPRENYLTRANSFERASE"/>
    <property type="match status" value="1"/>
</dbReference>
<comment type="subcellular location">
    <subcellularLocation>
        <location evidence="1">Membrane</location>
        <topology evidence="1">Multi-pass membrane protein</topology>
    </subcellularLocation>
</comment>
<dbReference type="OrthoDB" id="9767568at2"/>
<evidence type="ECO:0000256" key="5">
    <source>
        <dbReference type="ARBA" id="ARBA00023136"/>
    </source>
</evidence>
<reference evidence="7 8" key="1">
    <citation type="submission" date="2016-10" db="EMBL/GenBank/DDBJ databases">
        <authorList>
            <person name="de Groot N.N."/>
        </authorList>
    </citation>
    <scope>NUCLEOTIDE SEQUENCE [LARGE SCALE GENOMIC DNA]</scope>
    <source>
        <strain evidence="7 8">DSM 8423</strain>
    </source>
</reference>
<protein>
    <submittedName>
        <fullName evidence="7">1,4-dihydroxy-2-naphthoate octaprenyltransferase</fullName>
    </submittedName>
</protein>
<keyword evidence="4 6" id="KW-1133">Transmembrane helix</keyword>
<feature type="transmembrane region" description="Helical" evidence="6">
    <location>
        <begin position="52"/>
        <end position="71"/>
    </location>
</feature>
<feature type="transmembrane region" description="Helical" evidence="6">
    <location>
        <begin position="259"/>
        <end position="278"/>
    </location>
</feature>
<dbReference type="Proteomes" id="UP000198744">
    <property type="component" value="Unassembled WGS sequence"/>
</dbReference>
<dbReference type="RefSeq" id="WP_093881810.1">
    <property type="nucleotide sequence ID" value="NZ_FOBS01000001.1"/>
</dbReference>
<keyword evidence="3 6" id="KW-0812">Transmembrane</keyword>
<dbReference type="GO" id="GO:0004659">
    <property type="term" value="F:prenyltransferase activity"/>
    <property type="evidence" value="ECO:0007669"/>
    <property type="project" value="InterPro"/>
</dbReference>
<evidence type="ECO:0000256" key="2">
    <source>
        <dbReference type="ARBA" id="ARBA00022679"/>
    </source>
</evidence>
<proteinExistence type="predicted"/>
<evidence type="ECO:0000313" key="8">
    <source>
        <dbReference type="Proteomes" id="UP000198744"/>
    </source>
</evidence>
<keyword evidence="5 6" id="KW-0472">Membrane</keyword>
<feature type="transmembrane region" description="Helical" evidence="6">
    <location>
        <begin position="164"/>
        <end position="181"/>
    </location>
</feature>
<keyword evidence="2 7" id="KW-0808">Transferase</keyword>
<dbReference type="InterPro" id="IPR000537">
    <property type="entry name" value="UbiA_prenyltransferase"/>
</dbReference>
<evidence type="ECO:0000256" key="6">
    <source>
        <dbReference type="SAM" id="Phobius"/>
    </source>
</evidence>
<sequence>MRLRIETFGAAGKGSIAAWVQAVRLHFVPPSFIPVTLAAAIVWARYSVFDPLAFFLVFAGVTVHHFGLNMLDDILDYLHAVDRAWGDERNPYSGGSGVLTEGLLSVSQMKMGVIVCYAFTIGIWLYLGYDKGWPVVGIGAIGILSSIFYTAPPVKFAYRGFGELGLLINFGPVLVLGSYYVQRGALEMEPVVVSLIPGLLMWSMIVINEIPDYEEDRRSGKMNLVARFGRKAGIVLYQTGLYCAFGILAGSVFLGMAPLPVLLGFAALPLALRSVNLLKNFYLDRLKMIPANLAIIKVYLATGVALIAGYLIHGFTGWG</sequence>
<dbReference type="InterPro" id="IPR026046">
    <property type="entry name" value="UBIAD1"/>
</dbReference>
<dbReference type="EMBL" id="FOBS01000001">
    <property type="protein sequence ID" value="SEL94459.1"/>
    <property type="molecule type" value="Genomic_DNA"/>
</dbReference>
<feature type="transmembrane region" description="Helical" evidence="6">
    <location>
        <begin position="27"/>
        <end position="46"/>
    </location>
</feature>
<evidence type="ECO:0000256" key="3">
    <source>
        <dbReference type="ARBA" id="ARBA00022692"/>
    </source>
</evidence>